<sequence>MALSNSITTVCGQIFKIDMFEQLAVGVIRSEEFLQDQTYIPDTFAVYRTGSGVYLLEITTFRLVDMSLQTTYEILSEKEAVKYLDNCMLDIS</sequence>
<reference evidence="1 2" key="1">
    <citation type="submission" date="2018-03" db="EMBL/GenBank/DDBJ databases">
        <title>Adhaeribacter sp. HMF7605 Genome sequencing and assembly.</title>
        <authorList>
            <person name="Kang H."/>
            <person name="Kang J."/>
            <person name="Cha I."/>
            <person name="Kim H."/>
            <person name="Joh K."/>
        </authorList>
    </citation>
    <scope>NUCLEOTIDE SEQUENCE [LARGE SCALE GENOMIC DNA]</scope>
    <source>
        <strain evidence="1 2">HMF7605</strain>
    </source>
</reference>
<dbReference type="AlphaFoldDB" id="A0A2T2YI82"/>
<dbReference type="EMBL" id="PYFT01000001">
    <property type="protein sequence ID" value="PSR55198.1"/>
    <property type="molecule type" value="Genomic_DNA"/>
</dbReference>
<name>A0A2T2YI82_9BACT</name>
<dbReference type="OrthoDB" id="894099at2"/>
<gene>
    <name evidence="1" type="ORF">AHMF7605_17640</name>
</gene>
<accession>A0A2T2YI82</accession>
<organism evidence="1 2">
    <name type="scientific">Adhaeribacter arboris</name>
    <dbReference type="NCBI Taxonomy" id="2072846"/>
    <lineage>
        <taxon>Bacteria</taxon>
        <taxon>Pseudomonadati</taxon>
        <taxon>Bacteroidota</taxon>
        <taxon>Cytophagia</taxon>
        <taxon>Cytophagales</taxon>
        <taxon>Hymenobacteraceae</taxon>
        <taxon>Adhaeribacter</taxon>
    </lineage>
</organism>
<comment type="caution">
    <text evidence="1">The sequence shown here is derived from an EMBL/GenBank/DDBJ whole genome shotgun (WGS) entry which is preliminary data.</text>
</comment>
<evidence type="ECO:0000313" key="2">
    <source>
        <dbReference type="Proteomes" id="UP000240357"/>
    </source>
</evidence>
<protein>
    <submittedName>
        <fullName evidence="1">Uncharacterized protein</fullName>
    </submittedName>
</protein>
<dbReference type="Proteomes" id="UP000240357">
    <property type="component" value="Unassembled WGS sequence"/>
</dbReference>
<evidence type="ECO:0000313" key="1">
    <source>
        <dbReference type="EMBL" id="PSR55198.1"/>
    </source>
</evidence>
<proteinExistence type="predicted"/>
<keyword evidence="2" id="KW-1185">Reference proteome</keyword>
<dbReference type="RefSeq" id="WP_106931376.1">
    <property type="nucleotide sequence ID" value="NZ_PYFT01000001.1"/>
</dbReference>